<dbReference type="SUPFAM" id="SSF56176">
    <property type="entry name" value="FAD-binding/transporter-associated domain-like"/>
    <property type="match status" value="1"/>
</dbReference>
<sequence length="135" mass="14904">MRLFPLLAAWLPLRCALADHVDSFGLPLASRADNLKAATTSLRPLLSKNARLVLPIDDEWDRLQIRGTSPRIHPNYNVVVEVATEADVQKTVQIAALLNIPFLADSGTHGWTKTLNSLPFGIQINMHKLNSTTVD</sequence>
<dbReference type="Proteomes" id="UP000800036">
    <property type="component" value="Unassembled WGS sequence"/>
</dbReference>
<feature type="signal peptide" evidence="1">
    <location>
        <begin position="1"/>
        <end position="18"/>
    </location>
</feature>
<evidence type="ECO:0000313" key="2">
    <source>
        <dbReference type="EMBL" id="KAF1977346.1"/>
    </source>
</evidence>
<gene>
    <name evidence="2" type="ORF">BU23DRAFT_659580</name>
</gene>
<dbReference type="InterPro" id="IPR016169">
    <property type="entry name" value="FAD-bd_PCMH_sub2"/>
</dbReference>
<dbReference type="OrthoDB" id="415825at2759"/>
<evidence type="ECO:0000313" key="3">
    <source>
        <dbReference type="Proteomes" id="UP000800036"/>
    </source>
</evidence>
<dbReference type="AlphaFoldDB" id="A0A6A5VR22"/>
<protein>
    <recommendedName>
        <fullName evidence="4">FAD linked oxidase N-terminal domain-containing protein</fullName>
    </recommendedName>
</protein>
<dbReference type="EMBL" id="ML976663">
    <property type="protein sequence ID" value="KAF1977346.1"/>
    <property type="molecule type" value="Genomic_DNA"/>
</dbReference>
<organism evidence="2 3">
    <name type="scientific">Bimuria novae-zelandiae CBS 107.79</name>
    <dbReference type="NCBI Taxonomy" id="1447943"/>
    <lineage>
        <taxon>Eukaryota</taxon>
        <taxon>Fungi</taxon>
        <taxon>Dikarya</taxon>
        <taxon>Ascomycota</taxon>
        <taxon>Pezizomycotina</taxon>
        <taxon>Dothideomycetes</taxon>
        <taxon>Pleosporomycetidae</taxon>
        <taxon>Pleosporales</taxon>
        <taxon>Massarineae</taxon>
        <taxon>Didymosphaeriaceae</taxon>
        <taxon>Bimuria</taxon>
    </lineage>
</organism>
<dbReference type="Gene3D" id="3.30.465.10">
    <property type="match status" value="1"/>
</dbReference>
<reference evidence="2" key="1">
    <citation type="journal article" date="2020" name="Stud. Mycol.">
        <title>101 Dothideomycetes genomes: a test case for predicting lifestyles and emergence of pathogens.</title>
        <authorList>
            <person name="Haridas S."/>
            <person name="Albert R."/>
            <person name="Binder M."/>
            <person name="Bloem J."/>
            <person name="Labutti K."/>
            <person name="Salamov A."/>
            <person name="Andreopoulos B."/>
            <person name="Baker S."/>
            <person name="Barry K."/>
            <person name="Bills G."/>
            <person name="Bluhm B."/>
            <person name="Cannon C."/>
            <person name="Castanera R."/>
            <person name="Culley D."/>
            <person name="Daum C."/>
            <person name="Ezra D."/>
            <person name="Gonzalez J."/>
            <person name="Henrissat B."/>
            <person name="Kuo A."/>
            <person name="Liang C."/>
            <person name="Lipzen A."/>
            <person name="Lutzoni F."/>
            <person name="Magnuson J."/>
            <person name="Mondo S."/>
            <person name="Nolan M."/>
            <person name="Ohm R."/>
            <person name="Pangilinan J."/>
            <person name="Park H.-J."/>
            <person name="Ramirez L."/>
            <person name="Alfaro M."/>
            <person name="Sun H."/>
            <person name="Tritt A."/>
            <person name="Yoshinaga Y."/>
            <person name="Zwiers L.-H."/>
            <person name="Turgeon B."/>
            <person name="Goodwin S."/>
            <person name="Spatafora J."/>
            <person name="Crous P."/>
            <person name="Grigoriev I."/>
        </authorList>
    </citation>
    <scope>NUCLEOTIDE SEQUENCE</scope>
    <source>
        <strain evidence="2">CBS 107.79</strain>
    </source>
</reference>
<evidence type="ECO:0008006" key="4">
    <source>
        <dbReference type="Google" id="ProtNLM"/>
    </source>
</evidence>
<evidence type="ECO:0000256" key="1">
    <source>
        <dbReference type="SAM" id="SignalP"/>
    </source>
</evidence>
<feature type="chain" id="PRO_5025653931" description="FAD linked oxidase N-terminal domain-containing protein" evidence="1">
    <location>
        <begin position="19"/>
        <end position="135"/>
    </location>
</feature>
<accession>A0A6A5VR22</accession>
<dbReference type="InterPro" id="IPR036318">
    <property type="entry name" value="FAD-bd_PCMH-like_sf"/>
</dbReference>
<keyword evidence="1" id="KW-0732">Signal</keyword>
<name>A0A6A5VR22_9PLEO</name>
<keyword evidence="3" id="KW-1185">Reference proteome</keyword>
<proteinExistence type="predicted"/>
<dbReference type="GO" id="GO:0050660">
    <property type="term" value="F:flavin adenine dinucleotide binding"/>
    <property type="evidence" value="ECO:0007669"/>
    <property type="project" value="InterPro"/>
</dbReference>